<reference evidence="2 3" key="1">
    <citation type="submission" date="2024-03" db="EMBL/GenBank/DDBJ databases">
        <title>Chitinophaga caseinilytica sp. nov., a casein hydrolysing bacterium isolated from forest soil.</title>
        <authorList>
            <person name="Lee D.S."/>
            <person name="Han D.M."/>
            <person name="Baek J.H."/>
            <person name="Choi D.G."/>
            <person name="Jeon J.H."/>
            <person name="Jeon C.O."/>
        </authorList>
    </citation>
    <scope>NUCLEOTIDE SEQUENCE [LARGE SCALE GENOMIC DNA]</scope>
    <source>
        <strain evidence="2 3">KACC 19118</strain>
    </source>
</reference>
<evidence type="ECO:0000256" key="1">
    <source>
        <dbReference type="SAM" id="Phobius"/>
    </source>
</evidence>
<keyword evidence="3" id="KW-1185">Reference proteome</keyword>
<keyword evidence="1" id="KW-1133">Transmembrane helix</keyword>
<name>A0ABZ2YZG0_9BACT</name>
<dbReference type="EMBL" id="CP150096">
    <property type="protein sequence ID" value="WZN44452.1"/>
    <property type="molecule type" value="Genomic_DNA"/>
</dbReference>
<accession>A0ABZ2YZG0</accession>
<gene>
    <name evidence="2" type="ORF">WJU22_16275</name>
</gene>
<dbReference type="RefSeq" id="WP_341839234.1">
    <property type="nucleotide sequence ID" value="NZ_CP149792.1"/>
</dbReference>
<keyword evidence="1" id="KW-0812">Transmembrane</keyword>
<feature type="transmembrane region" description="Helical" evidence="1">
    <location>
        <begin position="14"/>
        <end position="32"/>
    </location>
</feature>
<keyword evidence="1" id="KW-0472">Membrane</keyword>
<sequence length="56" mass="6004">MQPLTDPAFLRCKYTSYVLLAGTFLLALLFLLHTGTIGQTAPSGQPATVVSAHQSR</sequence>
<organism evidence="2 3">
    <name type="scientific">Chitinophaga caseinilytica</name>
    <dbReference type="NCBI Taxonomy" id="2267521"/>
    <lineage>
        <taxon>Bacteria</taxon>
        <taxon>Pseudomonadati</taxon>
        <taxon>Bacteroidota</taxon>
        <taxon>Chitinophagia</taxon>
        <taxon>Chitinophagales</taxon>
        <taxon>Chitinophagaceae</taxon>
        <taxon>Chitinophaga</taxon>
    </lineage>
</organism>
<proteinExistence type="predicted"/>
<dbReference type="Proteomes" id="UP001449657">
    <property type="component" value="Chromosome"/>
</dbReference>
<protein>
    <submittedName>
        <fullName evidence="2">Uncharacterized protein</fullName>
    </submittedName>
</protein>
<evidence type="ECO:0000313" key="2">
    <source>
        <dbReference type="EMBL" id="WZN44452.1"/>
    </source>
</evidence>
<evidence type="ECO:0000313" key="3">
    <source>
        <dbReference type="Proteomes" id="UP001449657"/>
    </source>
</evidence>